<evidence type="ECO:0000256" key="3">
    <source>
        <dbReference type="ARBA" id="ARBA00022448"/>
    </source>
</evidence>
<evidence type="ECO:0000256" key="6">
    <source>
        <dbReference type="ARBA" id="ARBA00022989"/>
    </source>
</evidence>
<feature type="transmembrane region" description="Helical" evidence="8">
    <location>
        <begin position="60"/>
        <end position="79"/>
    </location>
</feature>
<dbReference type="Proteomes" id="UP000245059">
    <property type="component" value="Unassembled WGS sequence"/>
</dbReference>
<evidence type="ECO:0000256" key="5">
    <source>
        <dbReference type="ARBA" id="ARBA00022692"/>
    </source>
</evidence>
<dbReference type="EMBL" id="QEWW01000002">
    <property type="protein sequence ID" value="PWD87018.1"/>
    <property type="molecule type" value="Genomic_DNA"/>
</dbReference>
<evidence type="ECO:0000256" key="4">
    <source>
        <dbReference type="ARBA" id="ARBA00022475"/>
    </source>
</evidence>
<dbReference type="GO" id="GO:0022857">
    <property type="term" value="F:transmembrane transporter activity"/>
    <property type="evidence" value="ECO:0007669"/>
    <property type="project" value="InterPro"/>
</dbReference>
<evidence type="ECO:0000256" key="2">
    <source>
        <dbReference type="ARBA" id="ARBA00007935"/>
    </source>
</evidence>
<keyword evidence="5 8" id="KW-0812">Transmembrane</keyword>
<reference evidence="11 12" key="2">
    <citation type="submission" date="2018-05" db="EMBL/GenBank/DDBJ databases">
        <title>Ignatzschineria dubaiensis sp. nov., isolated from necrotic foot tissues of dromedaries (Camelus dromedarius) and associated maggots in Dubai, United Arab Emirates.</title>
        <authorList>
            <person name="Tsang C.C."/>
            <person name="Tang J.Y.M."/>
            <person name="Fong J.Y.H."/>
            <person name="Kinne J."/>
            <person name="Lee H.H."/>
            <person name="Joseph M."/>
            <person name="Jose S."/>
            <person name="Schuster R.K."/>
            <person name="Tang Y."/>
            <person name="Sivakumar S."/>
            <person name="Chen J.H.K."/>
            <person name="Teng J.L.L."/>
            <person name="Lau S.K.P."/>
            <person name="Wernery U."/>
            <person name="Woo P.C.Y."/>
        </authorList>
    </citation>
    <scope>NUCLEOTIDE SEQUENCE [LARGE SCALE GENOMIC DNA]</scope>
    <source>
        <strain evidence="11">UAE-HKU57</strain>
        <strain evidence="12">UAE-HKU58</strain>
    </source>
</reference>
<evidence type="ECO:0000313" key="9">
    <source>
        <dbReference type="EMBL" id="PWD87018.1"/>
    </source>
</evidence>
<dbReference type="RefSeq" id="WP_109200773.1">
    <property type="nucleotide sequence ID" value="NZ_QEWS01000001.1"/>
</dbReference>
<dbReference type="PANTHER" id="PTHR30472">
    <property type="entry name" value="FERRIC ENTEROBACTIN TRANSPORT SYSTEM PERMEASE PROTEIN"/>
    <property type="match status" value="1"/>
</dbReference>
<feature type="transmembrane region" description="Helical" evidence="8">
    <location>
        <begin position="146"/>
        <end position="167"/>
    </location>
</feature>
<feature type="transmembrane region" description="Helical" evidence="8">
    <location>
        <begin position="306"/>
        <end position="325"/>
    </location>
</feature>
<organism evidence="9 11">
    <name type="scientific">Ignatzschineria cameli</name>
    <dbReference type="NCBI Taxonomy" id="2182793"/>
    <lineage>
        <taxon>Bacteria</taxon>
        <taxon>Pseudomonadati</taxon>
        <taxon>Pseudomonadota</taxon>
        <taxon>Gammaproteobacteria</taxon>
        <taxon>Cardiobacteriales</taxon>
        <taxon>Ignatzschineriaceae</taxon>
        <taxon>Ignatzschineria</taxon>
    </lineage>
</organism>
<dbReference type="Pfam" id="PF01032">
    <property type="entry name" value="FecCD"/>
    <property type="match status" value="1"/>
</dbReference>
<keyword evidence="3" id="KW-0813">Transport</keyword>
<feature type="transmembrane region" description="Helical" evidence="8">
    <location>
        <begin position="111"/>
        <end position="134"/>
    </location>
</feature>
<dbReference type="GO" id="GO:0005886">
    <property type="term" value="C:plasma membrane"/>
    <property type="evidence" value="ECO:0007669"/>
    <property type="project" value="UniProtKB-SubCell"/>
</dbReference>
<feature type="transmembrane region" description="Helical" evidence="8">
    <location>
        <begin position="86"/>
        <end position="105"/>
    </location>
</feature>
<dbReference type="GO" id="GO:0033214">
    <property type="term" value="P:siderophore-iron import into cell"/>
    <property type="evidence" value="ECO:0007669"/>
    <property type="project" value="TreeGrafter"/>
</dbReference>
<dbReference type="OrthoDB" id="9055647at2"/>
<dbReference type="AlphaFoldDB" id="A0A2U2AS13"/>
<dbReference type="InterPro" id="IPR000522">
    <property type="entry name" value="ABC_transptr_permease_BtuC"/>
</dbReference>
<feature type="transmembrane region" description="Helical" evidence="8">
    <location>
        <begin position="196"/>
        <end position="216"/>
    </location>
</feature>
<comment type="subcellular location">
    <subcellularLocation>
        <location evidence="1">Cell membrane</location>
        <topology evidence="1">Multi-pass membrane protein</topology>
    </subcellularLocation>
</comment>
<reference evidence="9" key="1">
    <citation type="journal article" date="2018" name="Genome Announc.">
        <title>Ignatzschineria cameli sp. nov., isolated from necrotic foot tissue of dromedaries (Camelus dromedarius) and associated maggots (Wohlfahrtia species) in Dubai.</title>
        <authorList>
            <person name="Tsang C.C."/>
            <person name="Tang J.Y."/>
            <person name="Fong J.Y."/>
            <person name="Kinne J."/>
            <person name="Lee H.H."/>
            <person name="Joseph M."/>
            <person name="Jose S."/>
            <person name="Schuster R.K."/>
            <person name="Tang Y."/>
            <person name="Sivakumar S."/>
            <person name="Chen J.H."/>
            <person name="Teng J.L."/>
            <person name="Lau S.K."/>
            <person name="Wernery U."/>
            <person name="Woo P.C."/>
        </authorList>
    </citation>
    <scope>NUCLEOTIDE SEQUENCE</scope>
    <source>
        <strain evidence="9">UAE-HKU57</strain>
        <strain evidence="10">UAE-HKU58</strain>
    </source>
</reference>
<dbReference type="PANTHER" id="PTHR30472:SF25">
    <property type="entry name" value="ABC TRANSPORTER PERMEASE PROTEIN MJ0876-RELATED"/>
    <property type="match status" value="1"/>
</dbReference>
<comment type="caution">
    <text evidence="9">The sequence shown here is derived from an EMBL/GenBank/DDBJ whole genome shotgun (WGS) entry which is preliminary data.</text>
</comment>
<feature type="transmembrane region" description="Helical" evidence="8">
    <location>
        <begin position="277"/>
        <end position="300"/>
    </location>
</feature>
<keyword evidence="7 8" id="KW-0472">Membrane</keyword>
<comment type="similarity">
    <text evidence="2">Belongs to the binding-protein-dependent transport system permease family. FecCD subfamily.</text>
</comment>
<evidence type="ECO:0000313" key="11">
    <source>
        <dbReference type="Proteomes" id="UP000245059"/>
    </source>
</evidence>
<evidence type="ECO:0000256" key="1">
    <source>
        <dbReference type="ARBA" id="ARBA00004651"/>
    </source>
</evidence>
<dbReference type="CDD" id="cd06550">
    <property type="entry name" value="TM_ABC_iron-siderophores_like"/>
    <property type="match status" value="1"/>
</dbReference>
<evidence type="ECO:0000313" key="10">
    <source>
        <dbReference type="EMBL" id="PWD94165.1"/>
    </source>
</evidence>
<keyword evidence="4" id="KW-1003">Cell membrane</keyword>
<evidence type="ECO:0000256" key="8">
    <source>
        <dbReference type="SAM" id="Phobius"/>
    </source>
</evidence>
<dbReference type="Proteomes" id="UP000245217">
    <property type="component" value="Unassembled WGS sequence"/>
</dbReference>
<feature type="transmembrane region" description="Helical" evidence="8">
    <location>
        <begin position="236"/>
        <end position="265"/>
    </location>
</feature>
<dbReference type="InterPro" id="IPR037294">
    <property type="entry name" value="ABC_BtuC-like"/>
</dbReference>
<keyword evidence="12" id="KW-1185">Reference proteome</keyword>
<sequence length="340" mass="37131">MIPLLEIDHLRRQIRYKLLFLALLSLLLLMITPSFGLTFLLPWGESSEIFWQLRFPRAVATWLIGAGLALAGLVLQAILRNPLAEPFTLGVAAGASLGAAIYIYWGLSFSLGIITGLTISAFIGALIVMVIIYQVNFRTGHSPIKLLLMGVILTFFISSLLMLLQALGRSSSALAMMSWMMGRLSLISLNDLWQLLSITLFSAIVIFRYLVPLNLLQQGQAVALSRGVDSIRVMQVLFVIVSLMAAVFVAIAGPIGFVGMVVPHLVKRILGSSDHRYLFWGVIFLGGGLLVVADTIGSVILRPSEIPVGVITALLGAPFFLYLLLKGSRQERFIKPPRNG</sequence>
<proteinExistence type="inferred from homology"/>
<dbReference type="EMBL" id="QEWV01000001">
    <property type="protein sequence ID" value="PWD94165.1"/>
    <property type="molecule type" value="Genomic_DNA"/>
</dbReference>
<gene>
    <name evidence="9" type="ORF">DC077_04160</name>
    <name evidence="10" type="ORF">DC078_01090</name>
</gene>
<dbReference type="SUPFAM" id="SSF81345">
    <property type="entry name" value="ABC transporter involved in vitamin B12 uptake, BtuC"/>
    <property type="match status" value="1"/>
</dbReference>
<keyword evidence="6 8" id="KW-1133">Transmembrane helix</keyword>
<evidence type="ECO:0000256" key="7">
    <source>
        <dbReference type="ARBA" id="ARBA00023136"/>
    </source>
</evidence>
<dbReference type="Gene3D" id="1.10.3470.10">
    <property type="entry name" value="ABC transporter involved in vitamin B12 uptake, BtuC"/>
    <property type="match status" value="1"/>
</dbReference>
<accession>A0A2U2AS13</accession>
<name>A0A2U2AS13_9GAMM</name>
<evidence type="ECO:0000313" key="12">
    <source>
        <dbReference type="Proteomes" id="UP000245217"/>
    </source>
</evidence>
<protein>
    <submittedName>
        <fullName evidence="9">Iron ABC transporter permease</fullName>
    </submittedName>
</protein>